<keyword evidence="2" id="KW-1185">Reference proteome</keyword>
<accession>E7GEU1</accession>
<evidence type="ECO:0000313" key="2">
    <source>
        <dbReference type="Proteomes" id="UP000003157"/>
    </source>
</evidence>
<sequence>MENELKYLAMYLDWLGQGYANKEFIVNYKNLCNNYYLLEIMEIPIINTYDSISIQDSNIIISHIGIQTKNLEVTGEMSCSYNPIKIEMNPPEIFSLSSFKESDYFGTMLNQVSDSYENALEKGKELYEKYQASLQPLTYDSTYKLAKTFETSNGEYVEMRVDFMENTIEIDSIHFSTHGEVDFDSITIVDKEEYERLKESSGVLNVLIQSLDKGAAIKKIKNGYIIDDMYYESLEEFLDINEK</sequence>
<dbReference type="GeneID" id="78231501"/>
<gene>
    <name evidence="1" type="ORF">HMPREF9488_03233</name>
</gene>
<dbReference type="EMBL" id="ADKX01000046">
    <property type="protein sequence ID" value="EFW03542.1"/>
    <property type="molecule type" value="Genomic_DNA"/>
</dbReference>
<organism evidence="1 2">
    <name type="scientific">Coprobacillus cateniformis</name>
    <dbReference type="NCBI Taxonomy" id="100884"/>
    <lineage>
        <taxon>Bacteria</taxon>
        <taxon>Bacillati</taxon>
        <taxon>Bacillota</taxon>
        <taxon>Erysipelotrichia</taxon>
        <taxon>Erysipelotrichales</taxon>
        <taxon>Coprobacillaceae</taxon>
        <taxon>Coprobacillus</taxon>
    </lineage>
</organism>
<evidence type="ECO:0000313" key="1">
    <source>
        <dbReference type="EMBL" id="EFW03542.1"/>
    </source>
</evidence>
<name>E7GEU1_9FIRM</name>
<dbReference type="STRING" id="100884.GCA_000269565_03759"/>
<protein>
    <submittedName>
        <fullName evidence="1">Uncharacterized protein</fullName>
    </submittedName>
</protein>
<dbReference type="Proteomes" id="UP000003157">
    <property type="component" value="Unassembled WGS sequence"/>
</dbReference>
<dbReference type="HOGENOM" id="CLU_1141051_0_0_9"/>
<comment type="caution">
    <text evidence="1">The sequence shown here is derived from an EMBL/GenBank/DDBJ whole genome shotgun (WGS) entry which is preliminary data.</text>
</comment>
<dbReference type="AlphaFoldDB" id="E7GEU1"/>
<proteinExistence type="predicted"/>
<reference evidence="1 2" key="1">
    <citation type="submission" date="2010-12" db="EMBL/GenBank/DDBJ databases">
        <title>The Genome Sequence of Coprobacillus sp. strain 29_1.</title>
        <authorList>
            <consortium name="The Broad Institute Genome Sequencing Platform"/>
            <person name="Earl A."/>
            <person name="Ward D."/>
            <person name="Feldgarden M."/>
            <person name="Gevers D."/>
            <person name="Daigneault M."/>
            <person name="Sibley C.D."/>
            <person name="White A."/>
            <person name="Strauss J."/>
            <person name="Allen-Vercoe E."/>
            <person name="Young S.K."/>
            <person name="Zeng Q."/>
            <person name="Gargeya S."/>
            <person name="Fitzgerald M."/>
            <person name="Haas B."/>
            <person name="Abouelleil A."/>
            <person name="Alvarado L."/>
            <person name="Arachchi H.M."/>
            <person name="Berlin A."/>
            <person name="Brown A."/>
            <person name="Chapman S.B."/>
            <person name="Chen Z."/>
            <person name="Dunbar C."/>
            <person name="Freedman E."/>
            <person name="Gearin G."/>
            <person name="Gellesch M."/>
            <person name="Goldberg J."/>
            <person name="Griggs A."/>
            <person name="Gujja S."/>
            <person name="Heilman E."/>
            <person name="Heiman D."/>
            <person name="Howarth C."/>
            <person name="Larson L."/>
            <person name="Lui A."/>
            <person name="MacDonald P.J.P."/>
            <person name="Mehta T."/>
            <person name="Montmayeur A."/>
            <person name="Murphy C."/>
            <person name="Neiman D."/>
            <person name="Pearson M."/>
            <person name="Priest M."/>
            <person name="Roberts A."/>
            <person name="Saif S."/>
            <person name="Shea T."/>
            <person name="Shenoy N."/>
            <person name="Sisk P."/>
            <person name="Stolte C."/>
            <person name="Sykes S."/>
            <person name="White J."/>
            <person name="Yandava C."/>
            <person name="Nusbaum C."/>
            <person name="Birren B."/>
        </authorList>
    </citation>
    <scope>NUCLEOTIDE SEQUENCE [LARGE SCALE GENOMIC DNA]</scope>
    <source>
        <strain evidence="1 2">29_1</strain>
    </source>
</reference>
<dbReference type="RefSeq" id="WP_008790315.1">
    <property type="nucleotide sequence ID" value="NZ_AKCB01000004.1"/>
</dbReference>